<dbReference type="InterPro" id="IPR036873">
    <property type="entry name" value="Rhodanese-like_dom_sf"/>
</dbReference>
<comment type="caution">
    <text evidence="2">The sequence shown here is derived from an EMBL/GenBank/DDBJ whole genome shotgun (WGS) entry which is preliminary data.</text>
</comment>
<keyword evidence="3" id="KW-1185">Reference proteome</keyword>
<dbReference type="EMBL" id="JAFMYW010000010">
    <property type="protein sequence ID" value="MBO0952169.1"/>
    <property type="molecule type" value="Genomic_DNA"/>
</dbReference>
<dbReference type="RefSeq" id="WP_207332122.1">
    <property type="nucleotide sequence ID" value="NZ_JAFMYW010000010.1"/>
</dbReference>
<proteinExistence type="predicted"/>
<evidence type="ECO:0000313" key="3">
    <source>
        <dbReference type="Proteomes" id="UP000664628"/>
    </source>
</evidence>
<protein>
    <submittedName>
        <fullName evidence="2">Rhodanese-like domain-containing protein</fullName>
    </submittedName>
</protein>
<dbReference type="Pfam" id="PF00581">
    <property type="entry name" value="Rhodanese"/>
    <property type="match status" value="1"/>
</dbReference>
<evidence type="ECO:0000313" key="2">
    <source>
        <dbReference type="EMBL" id="MBO0952169.1"/>
    </source>
</evidence>
<dbReference type="InterPro" id="IPR050229">
    <property type="entry name" value="GlpE_sulfurtransferase"/>
</dbReference>
<evidence type="ECO:0000259" key="1">
    <source>
        <dbReference type="PROSITE" id="PS50206"/>
    </source>
</evidence>
<dbReference type="PANTHER" id="PTHR43031">
    <property type="entry name" value="FAD-DEPENDENT OXIDOREDUCTASE"/>
    <property type="match status" value="1"/>
</dbReference>
<dbReference type="PROSITE" id="PS50206">
    <property type="entry name" value="RHODANESE_3"/>
    <property type="match status" value="1"/>
</dbReference>
<gene>
    <name evidence="2" type="ORF">J2I46_26545</name>
</gene>
<name>A0ABS3JSJ4_9BACT</name>
<feature type="domain" description="Rhodanese" evidence="1">
    <location>
        <begin position="21"/>
        <end position="101"/>
    </location>
</feature>
<sequence>MLTLLKTVFGSTGTNKLKQVVAQGAVIVDVRSPNEFDAGHAKGALNIPLDELKAKAVQLKNYQKPIVLCCASGMRSSQARLILLDEGITNMFDAGSWRNLK</sequence>
<organism evidence="2 3">
    <name type="scientific">Fibrella forsythiae</name>
    <dbReference type="NCBI Taxonomy" id="2817061"/>
    <lineage>
        <taxon>Bacteria</taxon>
        <taxon>Pseudomonadati</taxon>
        <taxon>Bacteroidota</taxon>
        <taxon>Cytophagia</taxon>
        <taxon>Cytophagales</taxon>
        <taxon>Spirosomataceae</taxon>
        <taxon>Fibrella</taxon>
    </lineage>
</organism>
<dbReference type="CDD" id="cd00158">
    <property type="entry name" value="RHOD"/>
    <property type="match status" value="1"/>
</dbReference>
<dbReference type="SUPFAM" id="SSF52821">
    <property type="entry name" value="Rhodanese/Cell cycle control phosphatase"/>
    <property type="match status" value="1"/>
</dbReference>
<reference evidence="2 3" key="1">
    <citation type="submission" date="2021-03" db="EMBL/GenBank/DDBJ databases">
        <title>Fibrella sp. HMF5405 genome sequencing and assembly.</title>
        <authorList>
            <person name="Kang H."/>
            <person name="Kim H."/>
            <person name="Bae S."/>
            <person name="Joh K."/>
        </authorList>
    </citation>
    <scope>NUCLEOTIDE SEQUENCE [LARGE SCALE GENOMIC DNA]</scope>
    <source>
        <strain evidence="2 3">HMF5405</strain>
    </source>
</reference>
<dbReference type="SMART" id="SM00450">
    <property type="entry name" value="RHOD"/>
    <property type="match status" value="1"/>
</dbReference>
<accession>A0ABS3JSJ4</accession>
<dbReference type="InterPro" id="IPR001763">
    <property type="entry name" value="Rhodanese-like_dom"/>
</dbReference>
<dbReference type="Gene3D" id="3.40.250.10">
    <property type="entry name" value="Rhodanese-like domain"/>
    <property type="match status" value="1"/>
</dbReference>
<dbReference type="PANTHER" id="PTHR43031:SF1">
    <property type="entry name" value="PYRIDINE NUCLEOTIDE-DISULPHIDE OXIDOREDUCTASE"/>
    <property type="match status" value="1"/>
</dbReference>
<dbReference type="Proteomes" id="UP000664628">
    <property type="component" value="Unassembled WGS sequence"/>
</dbReference>